<evidence type="ECO:0000313" key="11">
    <source>
        <dbReference type="Proteomes" id="UP000656804"/>
    </source>
</evidence>
<dbReference type="HAMAP" id="MF_00983">
    <property type="entry name" value="PriA"/>
    <property type="match status" value="1"/>
</dbReference>
<dbReference type="AlphaFoldDB" id="A0A930V1Y5"/>
<dbReference type="EMBL" id="JADIVZ010000009">
    <property type="protein sequence ID" value="MBF4163180.1"/>
    <property type="molecule type" value="Genomic_DNA"/>
</dbReference>
<sequence length="682" mass="72247">MTTPPPQPPEQPELLPGMVRAGVKQAQAKARATRERKAAGAAITDVDPVARVLVDTGLAHLDRPFDFAVPASMSEAARPGVRVKVRFAGKEADGYLLERAATSDHTGRLQPLRRVVGAEQVLTGEVADLAALVAGRYAGTRHDVLRLAVPPRHATTEKAEDEPTTAAVVRAPSHPEWAHYPHAAAWLARLGSGEAPRAVWNASPGADWPRLLADAALAAPGGVVLCLPDGKDVARVAAALDEASPEAPQHAVLTADLGPAARYRSFLRLLRGQRRIAVGTRAAALAPVRDLSLVMIWDDGDDLHAEPRAPYPHTRETLLLRAEQVGCAAMVAGFARTVEAQHLVHTGWAHEIAVARQPLRAAVTVRVTGASDHDLARDVSGRGARIPREVHDLLRHAVQQGPVLVQNPRQGYLAALACERCRTPARCPACTGPLRLGTPTRAASCAWCGTEAPGWACAECGHRGLRAPVLGQARTAEELGRSLPGVSVRTSARDDVLASVPDKPVVVVATPGAEPVAEAGYAAVVVLDTWLGLGRPELRGEEEALRRWANAIGLVRPGGRALLVGDPGHPTLQALVRWDVAGFAAREAENRASAHLPPASRMATITGLPGAVDDALTLLAAPEDAELLGPVPDERDAERSRLVVRVPRRDGPALSAALGELQRVRSARKLDPVRVQVDPMSL</sequence>
<keyword evidence="5 8" id="KW-0862">Zinc</keyword>
<comment type="cofactor">
    <cofactor evidence="8">
        <name>Zn(2+)</name>
        <dbReference type="ChEBI" id="CHEBI:29105"/>
    </cofactor>
    <text evidence="8">Binds 2 zinc ions per subunit.</text>
</comment>
<dbReference type="InterPro" id="IPR027417">
    <property type="entry name" value="P-loop_NTPase"/>
</dbReference>
<evidence type="ECO:0000256" key="4">
    <source>
        <dbReference type="ARBA" id="ARBA00022741"/>
    </source>
</evidence>
<feature type="binding site" evidence="8">
    <location>
        <position position="430"/>
    </location>
    <ligand>
        <name>Zn(2+)</name>
        <dbReference type="ChEBI" id="CHEBI:29105"/>
        <label>2</label>
    </ligand>
</feature>
<feature type="binding site" evidence="8">
    <location>
        <position position="448"/>
    </location>
    <ligand>
        <name>Zn(2+)</name>
        <dbReference type="ChEBI" id="CHEBI:29105"/>
        <label>2</label>
    </ligand>
</feature>
<comment type="function">
    <text evidence="8">Initiates the restart of stalled replication forks, which reloads the replicative helicase on sites other than the origin of replication. Recognizes and binds to abandoned replication forks and remodels them to uncover a helicase loading site. Promotes assembly of the primosome at these replication forks.</text>
</comment>
<keyword evidence="6 8" id="KW-0067">ATP-binding</keyword>
<dbReference type="InterPro" id="IPR042115">
    <property type="entry name" value="PriA_3primeBD_sf"/>
</dbReference>
<keyword evidence="7 8" id="KW-0238">DNA-binding</keyword>
<evidence type="ECO:0000256" key="5">
    <source>
        <dbReference type="ARBA" id="ARBA00022833"/>
    </source>
</evidence>
<dbReference type="RefSeq" id="WP_194504427.1">
    <property type="nucleotide sequence ID" value="NZ_JADIVZ010000009.1"/>
</dbReference>
<proteinExistence type="inferred from homology"/>
<reference evidence="10" key="1">
    <citation type="submission" date="2020-11" db="EMBL/GenBank/DDBJ databases">
        <title>Nocardioides sp. CBS4Y-1, whole genome shotgun sequence.</title>
        <authorList>
            <person name="Tuo L."/>
        </authorList>
    </citation>
    <scope>NUCLEOTIDE SEQUENCE</scope>
    <source>
        <strain evidence="10">CBS4Y-1</strain>
    </source>
</reference>
<keyword evidence="2 8" id="KW-0235">DNA replication</keyword>
<protein>
    <recommendedName>
        <fullName evidence="8">Probable replication restart protein PriA</fullName>
    </recommendedName>
    <alternativeName>
        <fullName evidence="8">Putative ATP-dependent DNA helicase PriA</fullName>
    </alternativeName>
</protein>
<evidence type="ECO:0000256" key="2">
    <source>
        <dbReference type="ARBA" id="ARBA00022705"/>
    </source>
</evidence>
<dbReference type="GO" id="GO:0003677">
    <property type="term" value="F:DNA binding"/>
    <property type="evidence" value="ECO:0007669"/>
    <property type="project" value="UniProtKB-UniRule"/>
</dbReference>
<dbReference type="InterPro" id="IPR041222">
    <property type="entry name" value="PriA_3primeBD"/>
</dbReference>
<evidence type="ECO:0000256" key="1">
    <source>
        <dbReference type="ARBA" id="ARBA00022515"/>
    </source>
</evidence>
<organism evidence="10 11">
    <name type="scientific">Nocardioides acrostichi</name>
    <dbReference type="NCBI Taxonomy" id="2784339"/>
    <lineage>
        <taxon>Bacteria</taxon>
        <taxon>Bacillati</taxon>
        <taxon>Actinomycetota</taxon>
        <taxon>Actinomycetes</taxon>
        <taxon>Propionibacteriales</taxon>
        <taxon>Nocardioidaceae</taxon>
        <taxon>Nocardioides</taxon>
    </lineage>
</organism>
<feature type="binding site" evidence="8">
    <location>
        <position position="418"/>
    </location>
    <ligand>
        <name>Zn(2+)</name>
        <dbReference type="ChEBI" id="CHEBI:29105"/>
        <label>1</label>
    </ligand>
</feature>
<comment type="similarity">
    <text evidence="8">Belongs to the helicase family. PriA subfamily.</text>
</comment>
<dbReference type="GO" id="GO:0006302">
    <property type="term" value="P:double-strand break repair"/>
    <property type="evidence" value="ECO:0007669"/>
    <property type="project" value="InterPro"/>
</dbReference>
<feature type="binding site" evidence="8">
    <location>
        <position position="427"/>
    </location>
    <ligand>
        <name>Zn(2+)</name>
        <dbReference type="ChEBI" id="CHEBI:29105"/>
        <label>2</label>
    </ligand>
</feature>
<dbReference type="GO" id="GO:0005524">
    <property type="term" value="F:ATP binding"/>
    <property type="evidence" value="ECO:0007669"/>
    <property type="project" value="UniProtKB-UniRule"/>
</dbReference>
<dbReference type="Gene3D" id="3.40.50.300">
    <property type="entry name" value="P-loop containing nucleotide triphosphate hydrolases"/>
    <property type="match status" value="1"/>
</dbReference>
<gene>
    <name evidence="8" type="primary">priA</name>
    <name evidence="10" type="ORF">ISG29_15910</name>
</gene>
<evidence type="ECO:0000256" key="6">
    <source>
        <dbReference type="ARBA" id="ARBA00022840"/>
    </source>
</evidence>
<evidence type="ECO:0000256" key="7">
    <source>
        <dbReference type="ARBA" id="ARBA00023125"/>
    </source>
</evidence>
<dbReference type="GO" id="GO:0043138">
    <property type="term" value="F:3'-5' DNA helicase activity"/>
    <property type="evidence" value="ECO:0007669"/>
    <property type="project" value="TreeGrafter"/>
</dbReference>
<dbReference type="InterPro" id="IPR005259">
    <property type="entry name" value="PriA"/>
</dbReference>
<comment type="caution">
    <text evidence="10">The sequence shown here is derived from an EMBL/GenBank/DDBJ whole genome shotgun (WGS) entry which is preliminary data.</text>
</comment>
<dbReference type="PANTHER" id="PTHR30580">
    <property type="entry name" value="PRIMOSOMAL PROTEIN N"/>
    <property type="match status" value="1"/>
</dbReference>
<feature type="binding site" evidence="8">
    <location>
        <position position="457"/>
    </location>
    <ligand>
        <name>Zn(2+)</name>
        <dbReference type="ChEBI" id="CHEBI:29105"/>
        <label>1</label>
    </ligand>
</feature>
<evidence type="ECO:0000256" key="3">
    <source>
        <dbReference type="ARBA" id="ARBA00022723"/>
    </source>
</evidence>
<keyword evidence="3 8" id="KW-0479">Metal-binding</keyword>
<dbReference type="GO" id="GO:0006269">
    <property type="term" value="P:DNA replication, synthesis of primer"/>
    <property type="evidence" value="ECO:0007669"/>
    <property type="project" value="UniProtKB-KW"/>
</dbReference>
<dbReference type="GO" id="GO:0006310">
    <property type="term" value="P:DNA recombination"/>
    <property type="evidence" value="ECO:0007669"/>
    <property type="project" value="InterPro"/>
</dbReference>
<keyword evidence="1 8" id="KW-0639">Primosome</keyword>
<evidence type="ECO:0000259" key="9">
    <source>
        <dbReference type="Pfam" id="PF17764"/>
    </source>
</evidence>
<feature type="domain" description="Primosomal protein N' 3' DNA-binding" evidence="9">
    <location>
        <begin position="52"/>
        <end position="150"/>
    </location>
</feature>
<evidence type="ECO:0000313" key="10">
    <source>
        <dbReference type="EMBL" id="MBF4163180.1"/>
    </source>
</evidence>
<feature type="binding site" evidence="8">
    <location>
        <position position="445"/>
    </location>
    <ligand>
        <name>Zn(2+)</name>
        <dbReference type="ChEBI" id="CHEBI:29105"/>
        <label>2</label>
    </ligand>
</feature>
<dbReference type="PANTHER" id="PTHR30580:SF0">
    <property type="entry name" value="PRIMOSOMAL PROTEIN N"/>
    <property type="match status" value="1"/>
</dbReference>
<feature type="binding site" evidence="8">
    <location>
        <position position="421"/>
    </location>
    <ligand>
        <name>Zn(2+)</name>
        <dbReference type="ChEBI" id="CHEBI:29105"/>
        <label>1</label>
    </ligand>
</feature>
<comment type="caution">
    <text evidence="8">As this protein does not have any detectable helicase domains, it probably does not have helicase activity.</text>
</comment>
<dbReference type="GO" id="GO:0008270">
    <property type="term" value="F:zinc ion binding"/>
    <property type="evidence" value="ECO:0007669"/>
    <property type="project" value="UniProtKB-UniRule"/>
</dbReference>
<dbReference type="Gene3D" id="3.40.1440.60">
    <property type="entry name" value="PriA, 3(prime) DNA-binding domain"/>
    <property type="match status" value="1"/>
</dbReference>
<keyword evidence="4 8" id="KW-0547">Nucleotide-binding</keyword>
<keyword evidence="11" id="KW-1185">Reference proteome</keyword>
<feature type="binding site" evidence="8">
    <location>
        <position position="460"/>
    </location>
    <ligand>
        <name>Zn(2+)</name>
        <dbReference type="ChEBI" id="CHEBI:29105"/>
        <label>1</label>
    </ligand>
</feature>
<accession>A0A930V1Y5</accession>
<dbReference type="GO" id="GO:0006270">
    <property type="term" value="P:DNA replication initiation"/>
    <property type="evidence" value="ECO:0007669"/>
    <property type="project" value="TreeGrafter"/>
</dbReference>
<dbReference type="Proteomes" id="UP000656804">
    <property type="component" value="Unassembled WGS sequence"/>
</dbReference>
<dbReference type="Pfam" id="PF17764">
    <property type="entry name" value="PriA_3primeBD"/>
    <property type="match status" value="1"/>
</dbReference>
<name>A0A930V1Y5_9ACTN</name>
<dbReference type="GO" id="GO:1990077">
    <property type="term" value="C:primosome complex"/>
    <property type="evidence" value="ECO:0007669"/>
    <property type="project" value="UniProtKB-UniRule"/>
</dbReference>
<evidence type="ECO:0000256" key="8">
    <source>
        <dbReference type="HAMAP-Rule" id="MF_00983"/>
    </source>
</evidence>
<comment type="subunit">
    <text evidence="8">Component of the replication restart primosome.</text>
</comment>